<proteinExistence type="predicted"/>
<reference evidence="1 2" key="1">
    <citation type="submission" date="2020-08" db="EMBL/GenBank/DDBJ databases">
        <title>Genomic Encyclopedia of Type Strains, Phase IV (KMG-IV): sequencing the most valuable type-strain genomes for metagenomic binning, comparative biology and taxonomic classification.</title>
        <authorList>
            <person name="Goeker M."/>
        </authorList>
    </citation>
    <scope>NUCLEOTIDE SEQUENCE [LARGE SCALE GENOMIC DNA]</scope>
    <source>
        <strain evidence="1 2">DSM 23562</strain>
    </source>
</reference>
<gene>
    <name evidence="1" type="ORF">HNQ39_004905</name>
</gene>
<protein>
    <submittedName>
        <fullName evidence="1">Uncharacterized protein</fullName>
    </submittedName>
</protein>
<sequence>MKLTNTIITTALLIMANQSISLGQDNQKTKSDAENILNQISDQSSIKYGMAYGISVSPNQKAKSNVFGTTGFNSLFGYTIKDYNKKITSSVFQISDIFSSEDANEFGKKLLLPTQSGFVYNLYIASDSNIHSLFKGAKPNPDIDTESDLKSKHGHYFNIGFTPLQWKKDTSSDQGWLAYGSLGKFENYRQFGNNDSRIGANLKMGYSFRSIISGLSSSDFKSNIFSNKSYRFFHGPEIILALNIGDFKPNIIFTSFTNASLKNVFKTNRSIPSFTEPAINITFDITQYIPSNNTATVSTDKISNALIKKAVSLDGKFLTDSDANYLTALADTVRLYTGINEYNNLISIINGYRKNTGSVIKIQEYDQSAKKYNEKTISIGNKVKSSDLSDESIKKYIIELNLRQENVGISGPSNGNVRQFGIK</sequence>
<dbReference type="EMBL" id="JACHGW010000005">
    <property type="protein sequence ID" value="MBB6053073.1"/>
    <property type="molecule type" value="Genomic_DNA"/>
</dbReference>
<dbReference type="AlphaFoldDB" id="A0A7W9W8T1"/>
<comment type="caution">
    <text evidence="1">The sequence shown here is derived from an EMBL/GenBank/DDBJ whole genome shotgun (WGS) entry which is preliminary data.</text>
</comment>
<organism evidence="1 2">
    <name type="scientific">Armatimonas rosea</name>
    <dbReference type="NCBI Taxonomy" id="685828"/>
    <lineage>
        <taxon>Bacteria</taxon>
        <taxon>Bacillati</taxon>
        <taxon>Armatimonadota</taxon>
        <taxon>Armatimonadia</taxon>
        <taxon>Armatimonadales</taxon>
        <taxon>Armatimonadaceae</taxon>
        <taxon>Armatimonas</taxon>
    </lineage>
</organism>
<dbReference type="RefSeq" id="WP_184203007.1">
    <property type="nucleotide sequence ID" value="NZ_JACHGW010000005.1"/>
</dbReference>
<dbReference type="Proteomes" id="UP000520814">
    <property type="component" value="Unassembled WGS sequence"/>
</dbReference>
<evidence type="ECO:0000313" key="2">
    <source>
        <dbReference type="Proteomes" id="UP000520814"/>
    </source>
</evidence>
<evidence type="ECO:0000313" key="1">
    <source>
        <dbReference type="EMBL" id="MBB6053073.1"/>
    </source>
</evidence>
<accession>A0A7W9W8T1</accession>
<name>A0A7W9W8T1_ARMRO</name>
<keyword evidence="2" id="KW-1185">Reference proteome</keyword>